<name>A0A1C7MWA5_9FUNG</name>
<keyword evidence="2" id="KW-1185">Reference proteome</keyword>
<gene>
    <name evidence="1" type="ORF">A0J61_11215</name>
</gene>
<dbReference type="Proteomes" id="UP000093000">
    <property type="component" value="Unassembled WGS sequence"/>
</dbReference>
<organism evidence="1 2">
    <name type="scientific">Choanephora cucurbitarum</name>
    <dbReference type="NCBI Taxonomy" id="101091"/>
    <lineage>
        <taxon>Eukaryota</taxon>
        <taxon>Fungi</taxon>
        <taxon>Fungi incertae sedis</taxon>
        <taxon>Mucoromycota</taxon>
        <taxon>Mucoromycotina</taxon>
        <taxon>Mucoromycetes</taxon>
        <taxon>Mucorales</taxon>
        <taxon>Mucorineae</taxon>
        <taxon>Choanephoraceae</taxon>
        <taxon>Choanephoroideae</taxon>
        <taxon>Choanephora</taxon>
    </lineage>
</organism>
<evidence type="ECO:0000313" key="1">
    <source>
        <dbReference type="EMBL" id="OBZ80736.1"/>
    </source>
</evidence>
<reference evidence="1 2" key="1">
    <citation type="submission" date="2016-03" db="EMBL/GenBank/DDBJ databases">
        <title>Choanephora cucurbitarum.</title>
        <authorList>
            <person name="Min B."/>
            <person name="Park H."/>
            <person name="Park J.-H."/>
            <person name="Shin H.-D."/>
            <person name="Choi I.-G."/>
        </authorList>
    </citation>
    <scope>NUCLEOTIDE SEQUENCE [LARGE SCALE GENOMIC DNA]</scope>
    <source>
        <strain evidence="1 2">KUS-F28377</strain>
    </source>
</reference>
<dbReference type="EMBL" id="LUGH01001783">
    <property type="protein sequence ID" value="OBZ80736.1"/>
    <property type="molecule type" value="Genomic_DNA"/>
</dbReference>
<dbReference type="AlphaFoldDB" id="A0A1C7MWA5"/>
<comment type="caution">
    <text evidence="1">The sequence shown here is derived from an EMBL/GenBank/DDBJ whole genome shotgun (WGS) entry which is preliminary data.</text>
</comment>
<evidence type="ECO:0000313" key="2">
    <source>
        <dbReference type="Proteomes" id="UP000093000"/>
    </source>
</evidence>
<dbReference type="InParanoid" id="A0A1C7MWA5"/>
<proteinExistence type="predicted"/>
<sequence length="63" mass="7449">MSETFHPSFVQRFAKYTALRLIDRILRSSLWYVLQQCFTADHYGMYTEARSMLMSSLLTFSSN</sequence>
<protein>
    <submittedName>
        <fullName evidence="1">Uncharacterized protein</fullName>
    </submittedName>
</protein>
<accession>A0A1C7MWA5</accession>